<evidence type="ECO:0000259" key="1">
    <source>
        <dbReference type="PROSITE" id="PS50181"/>
    </source>
</evidence>
<dbReference type="PROSITE" id="PS50181">
    <property type="entry name" value="FBOX"/>
    <property type="match status" value="1"/>
</dbReference>
<sequence length="258" mass="29511">QLPYLNLETLPKENLYQILSTLPMRNRRVLRQGSKTMKAALEQIDLNASRIDLDFYWDEILTMTFHGSDDVYKLQACVMDWAIRSSVPINSLALDNCSLDPEVILIGYHKHCSTTRYNLQKQFRFTDSDILAIARIGHGNISLPIGLSKIGTIRTLIGVVHSSDYTLEFALEVKSVYFRRFLESVNLREEGSNLQDVTNTDAPVIWGQINYESPFYYLDYGYGYLKVFSYRAVLKHTVSIVKGEKPRDLGPSHPLILP</sequence>
<gene>
    <name evidence="2" type="ORF">PFISCL1PPCAC_23168</name>
</gene>
<evidence type="ECO:0000313" key="2">
    <source>
        <dbReference type="EMBL" id="GMT31871.1"/>
    </source>
</evidence>
<proteinExistence type="predicted"/>
<dbReference type="AlphaFoldDB" id="A0AAV5WIS4"/>
<dbReference type="InterPro" id="IPR001810">
    <property type="entry name" value="F-box_dom"/>
</dbReference>
<feature type="non-terminal residue" evidence="2">
    <location>
        <position position="1"/>
    </location>
</feature>
<protein>
    <recommendedName>
        <fullName evidence="1">F-box domain-containing protein</fullName>
    </recommendedName>
</protein>
<accession>A0AAV5WIS4</accession>
<name>A0AAV5WIS4_9BILA</name>
<feature type="non-terminal residue" evidence="2">
    <location>
        <position position="258"/>
    </location>
</feature>
<dbReference type="EMBL" id="BTSY01000006">
    <property type="protein sequence ID" value="GMT31871.1"/>
    <property type="molecule type" value="Genomic_DNA"/>
</dbReference>
<organism evidence="2 3">
    <name type="scientific">Pristionchus fissidentatus</name>
    <dbReference type="NCBI Taxonomy" id="1538716"/>
    <lineage>
        <taxon>Eukaryota</taxon>
        <taxon>Metazoa</taxon>
        <taxon>Ecdysozoa</taxon>
        <taxon>Nematoda</taxon>
        <taxon>Chromadorea</taxon>
        <taxon>Rhabditida</taxon>
        <taxon>Rhabditina</taxon>
        <taxon>Diplogasteromorpha</taxon>
        <taxon>Diplogasteroidea</taxon>
        <taxon>Neodiplogasteridae</taxon>
        <taxon>Pristionchus</taxon>
    </lineage>
</organism>
<comment type="caution">
    <text evidence="2">The sequence shown here is derived from an EMBL/GenBank/DDBJ whole genome shotgun (WGS) entry which is preliminary data.</text>
</comment>
<reference evidence="2" key="1">
    <citation type="submission" date="2023-10" db="EMBL/GenBank/DDBJ databases">
        <title>Genome assembly of Pristionchus species.</title>
        <authorList>
            <person name="Yoshida K."/>
            <person name="Sommer R.J."/>
        </authorList>
    </citation>
    <scope>NUCLEOTIDE SEQUENCE</scope>
    <source>
        <strain evidence="2">RS5133</strain>
    </source>
</reference>
<feature type="domain" description="F-box" evidence="1">
    <location>
        <begin position="4"/>
        <end position="60"/>
    </location>
</feature>
<dbReference type="Proteomes" id="UP001432322">
    <property type="component" value="Unassembled WGS sequence"/>
</dbReference>
<evidence type="ECO:0000313" key="3">
    <source>
        <dbReference type="Proteomes" id="UP001432322"/>
    </source>
</evidence>
<keyword evidence="3" id="KW-1185">Reference proteome</keyword>